<dbReference type="KEGG" id="csav:115695361"/>
<dbReference type="EMBL" id="UZAU01000710">
    <property type="status" value="NOT_ANNOTATED_CDS"/>
    <property type="molecule type" value="Genomic_DNA"/>
</dbReference>
<gene>
    <name evidence="1" type="primary">LOC115695361</name>
</gene>
<dbReference type="CDD" id="cd09272">
    <property type="entry name" value="RNase_HI_RT_Ty1"/>
    <property type="match status" value="1"/>
</dbReference>
<dbReference type="Proteomes" id="UP000596661">
    <property type="component" value="Chromosome 8"/>
</dbReference>
<dbReference type="GeneID" id="115695361"/>
<accession>A0A803Q8N9</accession>
<dbReference type="Gramene" id="evm.model.08.1435">
    <property type="protein sequence ID" value="cds.evm.model.08.1435"/>
    <property type="gene ID" value="evm.TU.08.1435"/>
</dbReference>
<keyword evidence="2" id="KW-1185">Reference proteome</keyword>
<dbReference type="PANTHER" id="PTHR11439">
    <property type="entry name" value="GAG-POL-RELATED RETROTRANSPOSON"/>
    <property type="match status" value="1"/>
</dbReference>
<dbReference type="EnsemblPlants" id="evm.model.08.1435">
    <property type="protein sequence ID" value="cds.evm.model.08.1435"/>
    <property type="gene ID" value="evm.TU.08.1435"/>
</dbReference>
<proteinExistence type="predicted"/>
<dbReference type="OrthoDB" id="1193675at2759"/>
<reference evidence="1" key="1">
    <citation type="submission" date="2018-11" db="EMBL/GenBank/DDBJ databases">
        <authorList>
            <person name="Grassa J C."/>
        </authorList>
    </citation>
    <scope>NUCLEOTIDE SEQUENCE [LARGE SCALE GENOMIC DNA]</scope>
</reference>
<evidence type="ECO:0008006" key="3">
    <source>
        <dbReference type="Google" id="ProtNLM"/>
    </source>
</evidence>
<organism evidence="1 2">
    <name type="scientific">Cannabis sativa</name>
    <name type="common">Hemp</name>
    <name type="synonym">Marijuana</name>
    <dbReference type="NCBI Taxonomy" id="3483"/>
    <lineage>
        <taxon>Eukaryota</taxon>
        <taxon>Viridiplantae</taxon>
        <taxon>Streptophyta</taxon>
        <taxon>Embryophyta</taxon>
        <taxon>Tracheophyta</taxon>
        <taxon>Spermatophyta</taxon>
        <taxon>Magnoliopsida</taxon>
        <taxon>eudicotyledons</taxon>
        <taxon>Gunneridae</taxon>
        <taxon>Pentapetalae</taxon>
        <taxon>rosids</taxon>
        <taxon>fabids</taxon>
        <taxon>Rosales</taxon>
        <taxon>Cannabaceae</taxon>
        <taxon>Cannabis</taxon>
    </lineage>
</organism>
<name>A0A803Q8N9_CANSA</name>
<sequence>MDNANSLSTPMTGGEKLCTYDSDPIVDPMQYRSIVRALQYAMITRSEIAYVVNKVSQYMYNPLESHLKVVKKILRYLKGTFDYGLLLKPYPALTLTGFCDADWASDLDDRRSTSSFCIYLGSNVISLSSKKQKIVSRSSTEAEYRSLANATTEVV</sequence>
<protein>
    <recommendedName>
        <fullName evidence="3">Mitochondrial protein</fullName>
    </recommendedName>
</protein>
<dbReference type="OMA" id="VVETSWI"/>
<evidence type="ECO:0000313" key="2">
    <source>
        <dbReference type="Proteomes" id="UP000596661"/>
    </source>
</evidence>
<evidence type="ECO:0000313" key="1">
    <source>
        <dbReference type="EnsemblPlants" id="cds.evm.model.08.1435"/>
    </source>
</evidence>
<dbReference type="PANTHER" id="PTHR11439:SF500">
    <property type="entry name" value="RNA-DIRECTED DNA POLYMERASE"/>
    <property type="match status" value="1"/>
</dbReference>
<dbReference type="AlphaFoldDB" id="A0A803Q8N9"/>
<dbReference type="RefSeq" id="XP_030478291.1">
    <property type="nucleotide sequence ID" value="XM_030622431.1"/>
</dbReference>
<reference evidence="1" key="2">
    <citation type="submission" date="2021-03" db="UniProtKB">
        <authorList>
            <consortium name="EnsemblPlants"/>
        </authorList>
    </citation>
    <scope>IDENTIFICATION</scope>
</reference>